<keyword evidence="1 4" id="KW-0378">Hydrolase</keyword>
<dbReference type="PANTHER" id="PTHR36845:SF1">
    <property type="entry name" value="HYDROLASE, PUTATIVE (AFU_ORTHOLOGUE AFUA_7G05090)-RELATED"/>
    <property type="match status" value="1"/>
</dbReference>
<dbReference type="GO" id="GO:0052757">
    <property type="term" value="F:chondroitin hydrolase activity"/>
    <property type="evidence" value="ECO:0007669"/>
    <property type="project" value="TreeGrafter"/>
</dbReference>
<dbReference type="RefSeq" id="WP_146303435.1">
    <property type="nucleotide sequence ID" value="NZ_VOHS01000002.1"/>
</dbReference>
<evidence type="ECO:0000313" key="5">
    <source>
        <dbReference type="Proteomes" id="UP000318815"/>
    </source>
</evidence>
<dbReference type="EMBL" id="VOHS01000002">
    <property type="protein sequence ID" value="TWW01951.1"/>
    <property type="molecule type" value="Genomic_DNA"/>
</dbReference>
<dbReference type="OrthoDB" id="428577at2"/>
<dbReference type="Proteomes" id="UP000318815">
    <property type="component" value="Unassembled WGS sequence"/>
</dbReference>
<dbReference type="InterPro" id="IPR008928">
    <property type="entry name" value="6-hairpin_glycosidase_sf"/>
</dbReference>
<protein>
    <submittedName>
        <fullName evidence="4">Glucuronyl hydrolase</fullName>
    </submittedName>
</protein>
<keyword evidence="5" id="KW-1185">Reference proteome</keyword>
<name>A0A5C6LXJ8_9BACT</name>
<dbReference type="InterPro" id="IPR052369">
    <property type="entry name" value="UG_Glycosaminoglycan_Hydrolase"/>
</dbReference>
<evidence type="ECO:0000256" key="3">
    <source>
        <dbReference type="SAM" id="SignalP"/>
    </source>
</evidence>
<proteinExistence type="inferred from homology"/>
<dbReference type="SUPFAM" id="SSF48208">
    <property type="entry name" value="Six-hairpin glycosidases"/>
    <property type="match status" value="1"/>
</dbReference>
<feature type="chain" id="PRO_5023065484" evidence="3">
    <location>
        <begin position="23"/>
        <end position="399"/>
    </location>
</feature>
<dbReference type="AlphaFoldDB" id="A0A5C6LXJ8"/>
<accession>A0A5C6LXJ8</accession>
<keyword evidence="3" id="KW-0732">Signal</keyword>
<gene>
    <name evidence="4" type="ORF">FEF09_02090</name>
</gene>
<reference evidence="4 5" key="1">
    <citation type="submission" date="2019-08" db="EMBL/GenBank/DDBJ databases">
        <title>Whole genome sequencing of chitin degrading bacteria Chitinophaga pinensis YS16.</title>
        <authorList>
            <person name="Singh R.P."/>
            <person name="Manchanda G."/>
            <person name="Maurya I.K."/>
            <person name="Joshi N.K."/>
            <person name="Srivastava A.K."/>
        </authorList>
    </citation>
    <scope>NUCLEOTIDE SEQUENCE [LARGE SCALE GENOMIC DNA]</scope>
    <source>
        <strain evidence="4 5">YS-16</strain>
    </source>
</reference>
<evidence type="ECO:0000256" key="2">
    <source>
        <dbReference type="ARBA" id="ARBA00038358"/>
    </source>
</evidence>
<organism evidence="4 5">
    <name type="scientific">Chitinophaga pinensis</name>
    <dbReference type="NCBI Taxonomy" id="79329"/>
    <lineage>
        <taxon>Bacteria</taxon>
        <taxon>Pseudomonadati</taxon>
        <taxon>Bacteroidota</taxon>
        <taxon>Chitinophagia</taxon>
        <taxon>Chitinophagales</taxon>
        <taxon>Chitinophagaceae</taxon>
        <taxon>Chitinophaga</taxon>
    </lineage>
</organism>
<dbReference type="GO" id="GO:0000272">
    <property type="term" value="P:polysaccharide catabolic process"/>
    <property type="evidence" value="ECO:0007669"/>
    <property type="project" value="TreeGrafter"/>
</dbReference>
<sequence>MKKLSLLFCACLLTGAITTGYAQQGSRKKELIATADKTLDLAVRQYKLMMQHVPDDVLPRTTNNEDGSFVTAKTNWWTAGFYPGTLWYLYEYSKDNTLKQEALKRTAQVEVEKNNKGTHDLGFMLYCSAGNAYRITKDPKYKEVLLTSARSLSTRFNPKVGCIKSWDHGKWEFPVIIDNMMNLELLNWATRVSKDPSFDRIARTHANTTIKHHYRRDYSSYHVIGYDSTTGAVLARNTAQGANDTSAWSRGQAWGLYGYTMMYRDTKDKAYLAQAQHIADYILNHPRMPEDLIPYWDYDAPGIPNAPRDASAGAVAASALLELSRYTKGATAARYWNAAEKMLESLASPAYLAKEGENNNFILMHSVGSIPHKSEVDVPLTYADYYFVEALLRYKQWAK</sequence>
<feature type="signal peptide" evidence="3">
    <location>
        <begin position="1"/>
        <end position="22"/>
    </location>
</feature>
<evidence type="ECO:0000256" key="1">
    <source>
        <dbReference type="ARBA" id="ARBA00022801"/>
    </source>
</evidence>
<comment type="caution">
    <text evidence="4">The sequence shown here is derived from an EMBL/GenBank/DDBJ whole genome shotgun (WGS) entry which is preliminary data.</text>
</comment>
<comment type="similarity">
    <text evidence="2">Belongs to the glycosyl hydrolase 88 family.</text>
</comment>
<dbReference type="Gene3D" id="1.50.10.10">
    <property type="match status" value="1"/>
</dbReference>
<dbReference type="InterPro" id="IPR012341">
    <property type="entry name" value="6hp_glycosidase-like_sf"/>
</dbReference>
<dbReference type="PANTHER" id="PTHR36845">
    <property type="entry name" value="HYDROLASE, PUTATIVE (AFU_ORTHOLOGUE AFUA_7G05090)-RELATED"/>
    <property type="match status" value="1"/>
</dbReference>
<evidence type="ECO:0000313" key="4">
    <source>
        <dbReference type="EMBL" id="TWW01951.1"/>
    </source>
</evidence>